<evidence type="ECO:0000256" key="1">
    <source>
        <dbReference type="HAMAP-Rule" id="MF_00652"/>
    </source>
</evidence>
<dbReference type="NCBIfam" id="NF002543">
    <property type="entry name" value="PRK02101.1-4"/>
    <property type="match status" value="1"/>
</dbReference>
<name>A0A422M2U8_LACPA</name>
<dbReference type="InterPro" id="IPR005583">
    <property type="entry name" value="YaaA"/>
</dbReference>
<dbReference type="GO" id="GO:0005829">
    <property type="term" value="C:cytosol"/>
    <property type="evidence" value="ECO:0007669"/>
    <property type="project" value="TreeGrafter"/>
</dbReference>
<reference evidence="2 3" key="1">
    <citation type="journal article" date="2018" name="Front. Microbiol.">
        <title>Conversion of Methionine to Cysteine in Lactobacillus paracasei Depends on the Highly Mobile cysK-ctl-cysE Gene Cluster.</title>
        <authorList>
            <person name="Wuthrich D."/>
            <person name="Irmler S."/>
            <person name="Berthoud H."/>
            <person name="Guggenbuhl B."/>
            <person name="Eugster E."/>
            <person name="Bruggmann R."/>
        </authorList>
    </citation>
    <scope>NUCLEOTIDE SEQUENCE [LARGE SCALE GENOMIC DNA]</scope>
    <source>
        <strain evidence="2 3">FAM18157</strain>
    </source>
</reference>
<dbReference type="PANTHER" id="PTHR30283:SF4">
    <property type="entry name" value="PEROXIDE STRESS RESISTANCE PROTEIN YAAA"/>
    <property type="match status" value="1"/>
</dbReference>
<dbReference type="GO" id="GO:0033194">
    <property type="term" value="P:response to hydroperoxide"/>
    <property type="evidence" value="ECO:0007669"/>
    <property type="project" value="TreeGrafter"/>
</dbReference>
<gene>
    <name evidence="2" type="ORF">FAM18157_01529</name>
</gene>
<evidence type="ECO:0000313" key="3">
    <source>
        <dbReference type="Proteomes" id="UP000284716"/>
    </source>
</evidence>
<protein>
    <recommendedName>
        <fullName evidence="1">UPF0246 protein FAM18157_01529</fullName>
    </recommendedName>
</protein>
<comment type="caution">
    <text evidence="2">The sequence shown here is derived from an EMBL/GenBank/DDBJ whole genome shotgun (WGS) entry which is preliminary data.</text>
</comment>
<dbReference type="Proteomes" id="UP000284716">
    <property type="component" value="Unassembled WGS sequence"/>
</dbReference>
<dbReference type="PANTHER" id="PTHR30283">
    <property type="entry name" value="PEROXIDE STRESS RESPONSE PROTEIN YAAA"/>
    <property type="match status" value="1"/>
</dbReference>
<dbReference type="HAMAP" id="MF_00652">
    <property type="entry name" value="UPF0246"/>
    <property type="match status" value="1"/>
</dbReference>
<dbReference type="Pfam" id="PF03883">
    <property type="entry name" value="H2O2_YaaD"/>
    <property type="match status" value="1"/>
</dbReference>
<proteinExistence type="inferred from homology"/>
<organism evidence="2 3">
    <name type="scientific">Lacticaseibacillus paracasei</name>
    <name type="common">Lactobacillus paracasei</name>
    <dbReference type="NCBI Taxonomy" id="1597"/>
    <lineage>
        <taxon>Bacteria</taxon>
        <taxon>Bacillati</taxon>
        <taxon>Bacillota</taxon>
        <taxon>Bacilli</taxon>
        <taxon>Lactobacillales</taxon>
        <taxon>Lactobacillaceae</taxon>
        <taxon>Lacticaseibacillus</taxon>
    </lineage>
</organism>
<dbReference type="AlphaFoldDB" id="A0A422M2U8"/>
<comment type="similarity">
    <text evidence="1">Belongs to the UPF0246 family.</text>
</comment>
<accession>A0A422M2U8</accession>
<dbReference type="RefSeq" id="WP_003599478.1">
    <property type="nucleotide sequence ID" value="NZ_CP053093.1"/>
</dbReference>
<dbReference type="EMBL" id="LKFS01000063">
    <property type="protein sequence ID" value="RND81209.1"/>
    <property type="molecule type" value="Genomic_DNA"/>
</dbReference>
<evidence type="ECO:0000313" key="2">
    <source>
        <dbReference type="EMBL" id="RND81209.1"/>
    </source>
</evidence>
<sequence length="247" mass="28473">MKFIIAPAKKMIRAQDDFPVQSQPKFRAQAGKLLLLMQQLTFSEAQALWHTSDKLTQTAYNQLQQSDLTRQQSPAIFSYSGIQYQYMAPDLLDDAGLVYIQQHLRILSGLYGILRPFDGVVPYRLEMQNHLPLPHHRNLYDFWGNRLYQALARMPGPIINLASDEYAKAIRPYLQAKDQFIDVRFAHRVNGQLKTRATYAKMARGEMIRFAASHRLTKVADLKHFDSPTYRFDAHLSTATQLVFIAK</sequence>